<dbReference type="RefSeq" id="WP_129600993.1">
    <property type="nucleotide sequence ID" value="NZ_SBLB01000001.1"/>
</dbReference>
<dbReference type="AlphaFoldDB" id="A0A4Q2UR95"/>
<accession>A0A4Q2UR95</accession>
<proteinExistence type="predicted"/>
<organism evidence="1 2">
    <name type="scientific">Spirosoma sordidisoli</name>
    <dbReference type="NCBI Taxonomy" id="2502893"/>
    <lineage>
        <taxon>Bacteria</taxon>
        <taxon>Pseudomonadati</taxon>
        <taxon>Bacteroidota</taxon>
        <taxon>Cytophagia</taxon>
        <taxon>Cytophagales</taxon>
        <taxon>Cytophagaceae</taxon>
        <taxon>Spirosoma</taxon>
    </lineage>
</organism>
<dbReference type="Proteomes" id="UP000290407">
    <property type="component" value="Unassembled WGS sequence"/>
</dbReference>
<protein>
    <submittedName>
        <fullName evidence="1">Uncharacterized protein</fullName>
    </submittedName>
</protein>
<evidence type="ECO:0000313" key="2">
    <source>
        <dbReference type="Proteomes" id="UP000290407"/>
    </source>
</evidence>
<reference evidence="1 2" key="1">
    <citation type="submission" date="2019-01" db="EMBL/GenBank/DDBJ databases">
        <title>Spirosoma flava sp. nov., a propanil-degrading bacterium isolated from herbicide-contaminated soil.</title>
        <authorList>
            <person name="Zhang L."/>
            <person name="Jiang J.-D."/>
        </authorList>
    </citation>
    <scope>NUCLEOTIDE SEQUENCE [LARGE SCALE GENOMIC DNA]</scope>
    <source>
        <strain evidence="1 2">TY50</strain>
    </source>
</reference>
<evidence type="ECO:0000313" key="1">
    <source>
        <dbReference type="EMBL" id="RYC71976.1"/>
    </source>
</evidence>
<gene>
    <name evidence="1" type="ORF">EQG79_07600</name>
</gene>
<keyword evidence="2" id="KW-1185">Reference proteome</keyword>
<name>A0A4Q2UR95_9BACT</name>
<sequence length="406" mass="45471">MSRIESQLNWGSAASWSSFDFDRLSQQIFEATHVQLSSTTLKRVWGRIKSNHTPTTVTLNTLAQFAGYDSWRTFSHRETDTMAPDIHPPKPAVSRSYRHWLTAALAVSTLTIVSLLFLHNTRKPYDPTLFRFAANKVLTRDLPNSVVFSYDAVAAGDDSVFIAQTWDVRRKTQVPANGKYHSALYHYPGYFRSKLIIGNQVVKTHDIQIATDGWLGLIENENQPFYFQKQELLTDSSVRISTDLLRQHHLSDSPQPPKVRFFNQNNFGPIYTHNFQFETSLKSLDLNGSNPCQFCQVLIQCVDDIIIIPLCSPACVGGIELIGLGNYTQAAKDDLSGFGTDMNTVTRLNVVGSGEKVSFFVNGKLAKTITAKNPSARIVGVQYRFQGAAEIGKTWFVGEKGPVIIR</sequence>
<dbReference type="EMBL" id="SBLB01000001">
    <property type="protein sequence ID" value="RYC71976.1"/>
    <property type="molecule type" value="Genomic_DNA"/>
</dbReference>
<comment type="caution">
    <text evidence="1">The sequence shown here is derived from an EMBL/GenBank/DDBJ whole genome shotgun (WGS) entry which is preliminary data.</text>
</comment>